<dbReference type="Proteomes" id="UP000008021">
    <property type="component" value="Chromosome 3"/>
</dbReference>
<dbReference type="Gene3D" id="3.30.420.40">
    <property type="match status" value="2"/>
</dbReference>
<accession>A0A0E0D5I4</accession>
<evidence type="ECO:0000256" key="1">
    <source>
        <dbReference type="ARBA" id="ARBA00004319"/>
    </source>
</evidence>
<dbReference type="Gene3D" id="2.60.34.10">
    <property type="entry name" value="Substrate Binding Domain Of DNAk, Chain A, domain 1"/>
    <property type="match status" value="1"/>
</dbReference>
<proteinExistence type="inferred from homology"/>
<dbReference type="GO" id="GO:0005524">
    <property type="term" value="F:ATP binding"/>
    <property type="evidence" value="ECO:0007669"/>
    <property type="project" value="UniProtKB-KW"/>
</dbReference>
<evidence type="ECO:0000256" key="7">
    <source>
        <dbReference type="RuleBase" id="RU003322"/>
    </source>
</evidence>
<dbReference type="PROSITE" id="PS01036">
    <property type="entry name" value="HSP70_3"/>
    <property type="match status" value="1"/>
</dbReference>
<dbReference type="InterPro" id="IPR018181">
    <property type="entry name" value="Heat_shock_70_CS"/>
</dbReference>
<keyword evidence="6 7" id="KW-0067">ATP-binding</keyword>
<dbReference type="SUPFAM" id="SSF53067">
    <property type="entry name" value="Actin-like ATPase domain"/>
    <property type="match status" value="2"/>
</dbReference>
<keyword evidence="4 7" id="KW-0547">Nucleotide-binding</keyword>
<evidence type="ECO:0008006" key="10">
    <source>
        <dbReference type="Google" id="ProtNLM"/>
    </source>
</evidence>
<dbReference type="EnsemblPlants" id="OMERI03G28170.1">
    <property type="protein sequence ID" value="OMERI03G28170.1"/>
    <property type="gene ID" value="OMERI03G28170"/>
</dbReference>
<comment type="subcellular location">
    <subcellularLocation>
        <location evidence="1">Endoplasmic reticulum lumen</location>
    </subcellularLocation>
</comment>
<dbReference type="GO" id="GO:0140662">
    <property type="term" value="F:ATP-dependent protein folding chaperone"/>
    <property type="evidence" value="ECO:0007669"/>
    <property type="project" value="InterPro"/>
</dbReference>
<dbReference type="InterPro" id="IPR013126">
    <property type="entry name" value="Hsp_70_fam"/>
</dbReference>
<organism evidence="8">
    <name type="scientific">Oryza meridionalis</name>
    <dbReference type="NCBI Taxonomy" id="40149"/>
    <lineage>
        <taxon>Eukaryota</taxon>
        <taxon>Viridiplantae</taxon>
        <taxon>Streptophyta</taxon>
        <taxon>Embryophyta</taxon>
        <taxon>Tracheophyta</taxon>
        <taxon>Spermatophyta</taxon>
        <taxon>Magnoliopsida</taxon>
        <taxon>Liliopsida</taxon>
        <taxon>Poales</taxon>
        <taxon>Poaceae</taxon>
        <taxon>BOP clade</taxon>
        <taxon>Oryzoideae</taxon>
        <taxon>Oryzeae</taxon>
        <taxon>Oryzinae</taxon>
        <taxon>Oryza</taxon>
    </lineage>
</organism>
<evidence type="ECO:0000313" key="9">
    <source>
        <dbReference type="Proteomes" id="UP000008021"/>
    </source>
</evidence>
<dbReference type="FunFam" id="3.30.420.40:FF:000026">
    <property type="entry name" value="Heat shock protein 70"/>
    <property type="match status" value="1"/>
</dbReference>
<dbReference type="InterPro" id="IPR029048">
    <property type="entry name" value="HSP70_C_sf"/>
</dbReference>
<dbReference type="PROSITE" id="PS00329">
    <property type="entry name" value="HSP70_2"/>
    <property type="match status" value="1"/>
</dbReference>
<dbReference type="SUPFAM" id="SSF100934">
    <property type="entry name" value="Heat shock protein 70kD (HSP70), C-terminal subdomain"/>
    <property type="match status" value="1"/>
</dbReference>
<dbReference type="InterPro" id="IPR029047">
    <property type="entry name" value="HSP70_peptide-bd_sf"/>
</dbReference>
<dbReference type="Gramene" id="OMERI03G28170.1">
    <property type="protein sequence ID" value="OMERI03G28170.1"/>
    <property type="gene ID" value="OMERI03G28170"/>
</dbReference>
<protein>
    <recommendedName>
        <fullName evidence="10">Luminal-binding protein</fullName>
    </recommendedName>
</protein>
<dbReference type="FunFam" id="1.20.1270.10:FF:000044">
    <property type="entry name" value="Heat shock 70 kDa protein BIP2"/>
    <property type="match status" value="1"/>
</dbReference>
<evidence type="ECO:0000256" key="2">
    <source>
        <dbReference type="ARBA" id="ARBA00007381"/>
    </source>
</evidence>
<dbReference type="FunFam" id="3.30.30.30:FF:000005">
    <property type="entry name" value="Heat shock protein ssb1"/>
    <property type="match status" value="1"/>
</dbReference>
<evidence type="ECO:0000256" key="4">
    <source>
        <dbReference type="ARBA" id="ARBA00022741"/>
    </source>
</evidence>
<dbReference type="InterPro" id="IPR043129">
    <property type="entry name" value="ATPase_NBD"/>
</dbReference>
<dbReference type="PRINTS" id="PR00301">
    <property type="entry name" value="HEATSHOCK70"/>
</dbReference>
<dbReference type="Gene3D" id="1.20.1270.10">
    <property type="match status" value="1"/>
</dbReference>
<dbReference type="AlphaFoldDB" id="A0A0E0D5I4"/>
<dbReference type="Gene3D" id="3.90.640.10">
    <property type="entry name" value="Actin, Chain A, domain 4"/>
    <property type="match status" value="1"/>
</dbReference>
<dbReference type="FunFam" id="3.90.640.10:FF:000153">
    <property type="entry name" value="Endoplasmic reticulum chaperone BiP"/>
    <property type="match status" value="1"/>
</dbReference>
<evidence type="ECO:0000256" key="6">
    <source>
        <dbReference type="ARBA" id="ARBA00022840"/>
    </source>
</evidence>
<comment type="similarity">
    <text evidence="2 7">Belongs to the heat shock protein 70 family.</text>
</comment>
<evidence type="ECO:0000256" key="5">
    <source>
        <dbReference type="ARBA" id="ARBA00022824"/>
    </source>
</evidence>
<sequence length="654" mass="72304">MARDKQSVLIVAAVFVRSCRWGEGREEDERAGDRHRPRDDLLVRGVYRNGHVDIVANDQGTRITPSWVAFTDDERLVGEAAKNQAALNPDRTIFDIKRLIGRRFDDEEVQRDVMYLPYKVVDKGGKPYVEVRVKAGEVKVFGPEEISAMILAKMKETAESYLGQRVTDAVVTVPAYFNDAQRQATKDAGTIAGLNVPRIINEPTAAAIAYGLDRKGAGEMMNVLVYDLGGGTFDVSVLSLDHGVFEVLATSGDTHLGGEDFDRRVMDHFIRLVKRRHGRDIGGDGRALGKLRRECERAKRALSSQHQVRVEIEALFDGVDFSETLTRAKFEELNMDLFKKTLGPVRKAIADAKLKKSDIDEIVLVGGSTRIPKVQELLKEMFDGKEPTKGINPDEAVAYGAAVQGSIISGEGGAGTKDILLLDVTPLTLGIETAGGVMTKLIPRNTRIPVKKSRVFTTYEDHQTTVSEGERSLTKDCRELGRFDLSGIAPAPRGVPQIEVTFEVDENGILHVTAAGRSKSTTITNDKGRLSQEEIDRMVREAEEFAEEDRRARERVDARNRLENYVYRMRSAVRDGGMAGKIGDDDRETMEAALTEALEWLEDNDGGARMAEKEDYEEKLKEVEQVCGPIIKQVYEKSGGASAGAGDDDDVNEL</sequence>
<reference evidence="8" key="1">
    <citation type="submission" date="2015-04" db="UniProtKB">
        <authorList>
            <consortium name="EnsemblPlants"/>
        </authorList>
    </citation>
    <scope>IDENTIFICATION</scope>
</reference>
<dbReference type="GO" id="GO:0005788">
    <property type="term" value="C:endoplasmic reticulum lumen"/>
    <property type="evidence" value="ECO:0007669"/>
    <property type="project" value="UniProtKB-SubCell"/>
</dbReference>
<dbReference type="SUPFAM" id="SSF100920">
    <property type="entry name" value="Heat shock protein 70kD (HSP70), peptide-binding domain"/>
    <property type="match status" value="1"/>
</dbReference>
<keyword evidence="3" id="KW-0732">Signal</keyword>
<reference evidence="8" key="2">
    <citation type="submission" date="2018-05" db="EMBL/GenBank/DDBJ databases">
        <title>OmerRS3 (Oryza meridionalis Reference Sequence Version 3).</title>
        <authorList>
            <person name="Zhang J."/>
            <person name="Kudrna D."/>
            <person name="Lee S."/>
            <person name="Talag J."/>
            <person name="Welchert J."/>
            <person name="Wing R.A."/>
        </authorList>
    </citation>
    <scope>NUCLEOTIDE SEQUENCE [LARGE SCALE GENOMIC DNA]</scope>
    <source>
        <strain evidence="8">cv. OR44</strain>
    </source>
</reference>
<dbReference type="eggNOG" id="KOG0100">
    <property type="taxonomic scope" value="Eukaryota"/>
</dbReference>
<dbReference type="FunFam" id="2.60.34.10:FF:000002">
    <property type="entry name" value="Heat shock 70 kDa"/>
    <property type="match status" value="1"/>
</dbReference>
<evidence type="ECO:0000256" key="3">
    <source>
        <dbReference type="ARBA" id="ARBA00022729"/>
    </source>
</evidence>
<name>A0A0E0D5I4_9ORYZ</name>
<dbReference type="NCBIfam" id="NF001413">
    <property type="entry name" value="PRK00290.1"/>
    <property type="match status" value="1"/>
</dbReference>
<dbReference type="HOGENOM" id="CLU_005965_2_3_1"/>
<evidence type="ECO:0000313" key="8">
    <source>
        <dbReference type="EnsemblPlants" id="OMERI03G28170.1"/>
    </source>
</evidence>
<dbReference type="PANTHER" id="PTHR19375">
    <property type="entry name" value="HEAT SHOCK PROTEIN 70KDA"/>
    <property type="match status" value="1"/>
</dbReference>
<dbReference type="InterPro" id="IPR042050">
    <property type="entry name" value="BIP_NBD"/>
</dbReference>
<dbReference type="CDD" id="cd10241">
    <property type="entry name" value="ASKHA_NBD_HSP70_BiP"/>
    <property type="match status" value="1"/>
</dbReference>
<dbReference type="STRING" id="40149.A0A0E0D5I4"/>
<keyword evidence="5" id="KW-0256">Endoplasmic reticulum</keyword>
<dbReference type="Pfam" id="PF00012">
    <property type="entry name" value="HSP70"/>
    <property type="match status" value="1"/>
</dbReference>
<keyword evidence="9" id="KW-1185">Reference proteome</keyword>